<reference evidence="7" key="2">
    <citation type="submission" date="2023-02" db="EMBL/GenBank/DDBJ databases">
        <authorList>
            <person name="Swenson N.G."/>
            <person name="Wegrzyn J.L."/>
            <person name="Mcevoy S.L."/>
        </authorList>
    </citation>
    <scope>NUCLEOTIDE SEQUENCE</scope>
    <source>
        <strain evidence="7">91603</strain>
        <tissue evidence="7">Leaf</tissue>
    </source>
</reference>
<comment type="caution">
    <text evidence="7">The sequence shown here is derived from an EMBL/GenBank/DDBJ whole genome shotgun (WGS) entry which is preliminary data.</text>
</comment>
<evidence type="ECO:0000313" key="7">
    <source>
        <dbReference type="EMBL" id="KAI9170272.1"/>
    </source>
</evidence>
<evidence type="ECO:0000259" key="6">
    <source>
        <dbReference type="Pfam" id="PF00319"/>
    </source>
</evidence>
<evidence type="ECO:0000256" key="4">
    <source>
        <dbReference type="ARBA" id="ARBA00023163"/>
    </source>
</evidence>
<name>A0AAD5INQ9_ACENE</name>
<evidence type="ECO:0000256" key="2">
    <source>
        <dbReference type="ARBA" id="ARBA00023015"/>
    </source>
</evidence>
<evidence type="ECO:0000256" key="5">
    <source>
        <dbReference type="ARBA" id="ARBA00023242"/>
    </source>
</evidence>
<evidence type="ECO:0000313" key="8">
    <source>
        <dbReference type="Proteomes" id="UP001064489"/>
    </source>
</evidence>
<organism evidence="7 8">
    <name type="scientific">Acer negundo</name>
    <name type="common">Box elder</name>
    <dbReference type="NCBI Taxonomy" id="4023"/>
    <lineage>
        <taxon>Eukaryota</taxon>
        <taxon>Viridiplantae</taxon>
        <taxon>Streptophyta</taxon>
        <taxon>Embryophyta</taxon>
        <taxon>Tracheophyta</taxon>
        <taxon>Spermatophyta</taxon>
        <taxon>Magnoliopsida</taxon>
        <taxon>eudicotyledons</taxon>
        <taxon>Gunneridae</taxon>
        <taxon>Pentapetalae</taxon>
        <taxon>rosids</taxon>
        <taxon>malvids</taxon>
        <taxon>Sapindales</taxon>
        <taxon>Sapindaceae</taxon>
        <taxon>Hippocastanoideae</taxon>
        <taxon>Acereae</taxon>
        <taxon>Acer</taxon>
    </lineage>
</organism>
<dbReference type="GO" id="GO:0005634">
    <property type="term" value="C:nucleus"/>
    <property type="evidence" value="ECO:0007669"/>
    <property type="project" value="UniProtKB-SubCell"/>
</dbReference>
<keyword evidence="5" id="KW-0539">Nucleus</keyword>
<dbReference type="GO" id="GO:0003677">
    <property type="term" value="F:DNA binding"/>
    <property type="evidence" value="ECO:0007669"/>
    <property type="project" value="UniProtKB-KW"/>
</dbReference>
<proteinExistence type="predicted"/>
<dbReference type="AlphaFoldDB" id="A0AAD5INQ9"/>
<dbReference type="InterPro" id="IPR036879">
    <property type="entry name" value="TF_MADSbox_sf"/>
</dbReference>
<evidence type="ECO:0000256" key="3">
    <source>
        <dbReference type="ARBA" id="ARBA00023125"/>
    </source>
</evidence>
<evidence type="ECO:0000256" key="1">
    <source>
        <dbReference type="ARBA" id="ARBA00004123"/>
    </source>
</evidence>
<keyword evidence="3" id="KW-0238">DNA-binding</keyword>
<dbReference type="GO" id="GO:0046983">
    <property type="term" value="F:protein dimerization activity"/>
    <property type="evidence" value="ECO:0007669"/>
    <property type="project" value="InterPro"/>
</dbReference>
<sequence length="147" mass="17187">MSGVDQRNKRKRLECLKKKSKELSILCDVEVLFHYKEGKRKERTDDDQAIFTKKKKLYKSEMGFLKQSDGLQLQMGFEKDEKFEMDFLEESDGFCMGFEKDEKFKMDFLEESDGFCMGFVDGEMGFFESQGFQMDGEGFDVASLEES</sequence>
<keyword evidence="8" id="KW-1185">Reference proteome</keyword>
<comment type="subcellular location">
    <subcellularLocation>
        <location evidence="1">Nucleus</location>
    </subcellularLocation>
</comment>
<dbReference type="Proteomes" id="UP001064489">
    <property type="component" value="Chromosome 7"/>
</dbReference>
<reference evidence="7" key="1">
    <citation type="journal article" date="2022" name="Plant J.">
        <title>Strategies of tolerance reflected in two North American maple genomes.</title>
        <authorList>
            <person name="McEvoy S.L."/>
            <person name="Sezen U.U."/>
            <person name="Trouern-Trend A."/>
            <person name="McMahon S.M."/>
            <person name="Schaberg P.G."/>
            <person name="Yang J."/>
            <person name="Wegrzyn J.L."/>
            <person name="Swenson N.G."/>
        </authorList>
    </citation>
    <scope>NUCLEOTIDE SEQUENCE</scope>
    <source>
        <strain evidence="7">91603</strain>
    </source>
</reference>
<dbReference type="SUPFAM" id="SSF55455">
    <property type="entry name" value="SRF-like"/>
    <property type="match status" value="1"/>
</dbReference>
<protein>
    <recommendedName>
        <fullName evidence="6">MADS-box domain-containing protein</fullName>
    </recommendedName>
</protein>
<accession>A0AAD5INQ9</accession>
<keyword evidence="2" id="KW-0805">Transcription regulation</keyword>
<dbReference type="Pfam" id="PF00319">
    <property type="entry name" value="SRF-TF"/>
    <property type="match status" value="1"/>
</dbReference>
<dbReference type="EMBL" id="JAJSOW010000104">
    <property type="protein sequence ID" value="KAI9170272.1"/>
    <property type="molecule type" value="Genomic_DNA"/>
</dbReference>
<dbReference type="InterPro" id="IPR002100">
    <property type="entry name" value="TF_MADSbox"/>
</dbReference>
<keyword evidence="4" id="KW-0804">Transcription</keyword>
<feature type="domain" description="MADS-box" evidence="6">
    <location>
        <begin position="11"/>
        <end position="32"/>
    </location>
</feature>
<gene>
    <name evidence="7" type="ORF">LWI28_025349</name>
</gene>